<reference evidence="2" key="1">
    <citation type="journal article" date="2020" name="Genome Biol.">
        <title>Gamete binning: chromosome-level and haplotype-resolved genome assembly enabled by high-throughput single-cell sequencing of gamete genomes.</title>
        <authorList>
            <person name="Campoy J.A."/>
            <person name="Sun H."/>
            <person name="Goel M."/>
            <person name="Jiao W.-B."/>
            <person name="Folz-Donahue K."/>
            <person name="Wang N."/>
            <person name="Rubio M."/>
            <person name="Liu C."/>
            <person name="Kukat C."/>
            <person name="Ruiz D."/>
            <person name="Huettel B."/>
            <person name="Schneeberger K."/>
        </authorList>
    </citation>
    <scope>NUCLEOTIDE SEQUENCE [LARGE SCALE GENOMIC DNA]</scope>
    <source>
        <strain evidence="2">cv. Rojo Pasion</strain>
    </source>
</reference>
<evidence type="ECO:0000313" key="2">
    <source>
        <dbReference type="Proteomes" id="UP000507245"/>
    </source>
</evidence>
<gene>
    <name evidence="1" type="ORF">ORAREDHAP_LOCUS49011</name>
</gene>
<sequence>MAKILNFAGPNLCQSSGSQHLLDLKKAGAQMLSGKCRGLGVMSDDVNFSVSSFRDSMELQAQEGDEQNDDREFNSLKPMQSWWRTVEDVNFLQLQLELL</sequence>
<keyword evidence="2" id="KW-1185">Reference proteome</keyword>
<dbReference type="Proteomes" id="UP000507245">
    <property type="component" value="Unassembled WGS sequence"/>
</dbReference>
<protein>
    <submittedName>
        <fullName evidence="1">Uncharacterized protein</fullName>
    </submittedName>
</protein>
<evidence type="ECO:0000313" key="1">
    <source>
        <dbReference type="EMBL" id="CAB4320303.1"/>
    </source>
</evidence>
<dbReference type="AlphaFoldDB" id="A0A6J5Y793"/>
<proteinExistence type="predicted"/>
<dbReference type="EMBL" id="CAEKKB010000008">
    <property type="protein sequence ID" value="CAB4320303.1"/>
    <property type="molecule type" value="Genomic_DNA"/>
</dbReference>
<organism evidence="1 2">
    <name type="scientific">Prunus armeniaca</name>
    <name type="common">Apricot</name>
    <name type="synonym">Armeniaca vulgaris</name>
    <dbReference type="NCBI Taxonomy" id="36596"/>
    <lineage>
        <taxon>Eukaryota</taxon>
        <taxon>Viridiplantae</taxon>
        <taxon>Streptophyta</taxon>
        <taxon>Embryophyta</taxon>
        <taxon>Tracheophyta</taxon>
        <taxon>Spermatophyta</taxon>
        <taxon>Magnoliopsida</taxon>
        <taxon>eudicotyledons</taxon>
        <taxon>Gunneridae</taxon>
        <taxon>Pentapetalae</taxon>
        <taxon>rosids</taxon>
        <taxon>fabids</taxon>
        <taxon>Rosales</taxon>
        <taxon>Rosaceae</taxon>
        <taxon>Amygdaloideae</taxon>
        <taxon>Amygdaleae</taxon>
        <taxon>Prunus</taxon>
    </lineage>
</organism>
<name>A0A6J5Y793_PRUAR</name>
<accession>A0A6J5Y793</accession>